<feature type="domain" description="YqaJ viral recombinase" evidence="2">
    <location>
        <begin position="471"/>
        <end position="618"/>
    </location>
</feature>
<dbReference type="PANTHER" id="PTHR46609:SF8">
    <property type="entry name" value="YQAJ VIRAL RECOMBINASE DOMAIN-CONTAINING PROTEIN"/>
    <property type="match status" value="1"/>
</dbReference>
<evidence type="ECO:0000259" key="3">
    <source>
        <dbReference type="Pfam" id="PF20700"/>
    </source>
</evidence>
<protein>
    <recommendedName>
        <fullName evidence="6">YqaJ viral recombinase domain-containing protein</fullName>
    </recommendedName>
</protein>
<dbReference type="EMBL" id="JAVRBK010000008">
    <property type="protein sequence ID" value="KAK5639970.1"/>
    <property type="molecule type" value="Genomic_DNA"/>
</dbReference>
<dbReference type="InterPro" id="IPR049012">
    <property type="entry name" value="Mutator_transp_dom"/>
</dbReference>
<organism evidence="4 5">
    <name type="scientific">Pyrocoelia pectoralis</name>
    <dbReference type="NCBI Taxonomy" id="417401"/>
    <lineage>
        <taxon>Eukaryota</taxon>
        <taxon>Metazoa</taxon>
        <taxon>Ecdysozoa</taxon>
        <taxon>Arthropoda</taxon>
        <taxon>Hexapoda</taxon>
        <taxon>Insecta</taxon>
        <taxon>Pterygota</taxon>
        <taxon>Neoptera</taxon>
        <taxon>Endopterygota</taxon>
        <taxon>Coleoptera</taxon>
        <taxon>Polyphaga</taxon>
        <taxon>Elateriformia</taxon>
        <taxon>Elateroidea</taxon>
        <taxon>Lampyridae</taxon>
        <taxon>Lampyrinae</taxon>
        <taxon>Pyrocoelia</taxon>
    </lineage>
</organism>
<dbReference type="InterPro" id="IPR011335">
    <property type="entry name" value="Restrct_endonuc-II-like"/>
</dbReference>
<dbReference type="Pfam" id="PF09588">
    <property type="entry name" value="YqaJ"/>
    <property type="match status" value="1"/>
</dbReference>
<dbReference type="Proteomes" id="UP001329430">
    <property type="component" value="Chromosome 8"/>
</dbReference>
<comment type="caution">
    <text evidence="4">The sequence shown here is derived from an EMBL/GenBank/DDBJ whole genome shotgun (WGS) entry which is preliminary data.</text>
</comment>
<dbReference type="Gene3D" id="3.90.320.10">
    <property type="match status" value="1"/>
</dbReference>
<keyword evidence="5" id="KW-1185">Reference proteome</keyword>
<dbReference type="AlphaFoldDB" id="A0AAN7UZG9"/>
<dbReference type="Pfam" id="PF20700">
    <property type="entry name" value="Mutator"/>
    <property type="match status" value="1"/>
</dbReference>
<proteinExistence type="predicted"/>
<dbReference type="PANTHER" id="PTHR46609">
    <property type="entry name" value="EXONUCLEASE, PHAGE-TYPE/RECB, C-TERMINAL DOMAIN-CONTAINING PROTEIN"/>
    <property type="match status" value="1"/>
</dbReference>
<feature type="region of interest" description="Disordered" evidence="1">
    <location>
        <begin position="406"/>
        <end position="427"/>
    </location>
</feature>
<evidence type="ECO:0008006" key="6">
    <source>
        <dbReference type="Google" id="ProtNLM"/>
    </source>
</evidence>
<gene>
    <name evidence="4" type="ORF">RI129_010781</name>
</gene>
<dbReference type="InterPro" id="IPR011604">
    <property type="entry name" value="PDDEXK-like_dom_sf"/>
</dbReference>
<dbReference type="SUPFAM" id="SSF52980">
    <property type="entry name" value="Restriction endonuclease-like"/>
    <property type="match status" value="1"/>
</dbReference>
<dbReference type="InterPro" id="IPR051703">
    <property type="entry name" value="NF-kappa-B_Signaling_Reg"/>
</dbReference>
<evidence type="ECO:0000259" key="2">
    <source>
        <dbReference type="Pfam" id="PF09588"/>
    </source>
</evidence>
<accession>A0AAN7UZG9</accession>
<evidence type="ECO:0000256" key="1">
    <source>
        <dbReference type="SAM" id="MobiDB-lite"/>
    </source>
</evidence>
<name>A0AAN7UZG9_9COLE</name>
<feature type="domain" description="Mutator-like transposase" evidence="3">
    <location>
        <begin position="3"/>
        <end position="262"/>
    </location>
</feature>
<reference evidence="4 5" key="1">
    <citation type="journal article" date="2024" name="Insects">
        <title>An Improved Chromosome-Level Genome Assembly of the Firefly Pyrocoelia pectoralis.</title>
        <authorList>
            <person name="Fu X."/>
            <person name="Meyer-Rochow V.B."/>
            <person name="Ballantyne L."/>
            <person name="Zhu X."/>
        </authorList>
    </citation>
    <scope>NUCLEOTIDE SEQUENCE [LARGE SCALE GENOMIC DNA]</scope>
    <source>
        <strain evidence="4">XCY_ONT2</strain>
    </source>
</reference>
<dbReference type="InterPro" id="IPR019080">
    <property type="entry name" value="YqaJ_viral_recombinase"/>
</dbReference>
<dbReference type="CDD" id="cd22343">
    <property type="entry name" value="PDDEXK_lambda_exonuclease-like"/>
    <property type="match status" value="1"/>
</dbReference>
<dbReference type="GO" id="GO:0006281">
    <property type="term" value="P:DNA repair"/>
    <property type="evidence" value="ECO:0007669"/>
    <property type="project" value="UniProtKB-ARBA"/>
</dbReference>
<evidence type="ECO:0000313" key="4">
    <source>
        <dbReference type="EMBL" id="KAK5639970.1"/>
    </source>
</evidence>
<evidence type="ECO:0000313" key="5">
    <source>
        <dbReference type="Proteomes" id="UP001329430"/>
    </source>
</evidence>
<sequence length="674" mass="77116">MGKMNFFKEQRNGFRSQFIFKCDICERRICVTSHVPEDDINFAFVWGITSIGAGYSQGEELFSVLNVPFMTKRKYKKVESLVSADWEKRLVREMHSNALAERRIAIESGHISNGIPYITVVVDGGWAKRSYGHSYSSLSGVACIIGQKTRKLLYVGVKNKFCYMCATSTREHVCYKNFHGSSSSMEQAIIVDGFNLSEQDYGLHYKFVVGDGDSSVYTRIIERVSYGRSVIKLECANHATRAVTSNLYKLIKNTTFDVAARNSVSNLQRDIKNAPLHAFGNHSNCSKEVCKSITTSSENHVPLLQSSGIWTELTRITGYIEKKAERLVGNYTTNFAEGFMAKVAKFTGGKRTNLIQRNIYRTRCFGAALSYNHSGNIHTSLLKSDVDEIYLNRYCMKKRKAVQQRRKCSKKVKKSSNINDDSADYGDAAAQPDISEEEFQQAKIRIIEELQKTNLDTVHIKTIGQRENIVWFEERRNRLTASMFGKICKRRSTTPTDGILKELFYRSNFLKTSAIVYGIENEENAIAKFSAQTKMTIQSCGLFVDSKYVFLGASPDGIVDEEVLVEVKCLYSIRNLKIKEAVVTNKNICVHVVNDTLVLKRNHNYFYQIQGQLYICNKKYCYLILYTDKDLEYIRIERDDNFCSEMLVKLNRFWQDHALPELADPRIPRNMKTR</sequence>